<keyword evidence="1 5" id="KW-0547">Nucleotide-binding</keyword>
<feature type="binding site" evidence="4">
    <location>
        <position position="208"/>
    </location>
    <ligand>
        <name>ATP</name>
        <dbReference type="ChEBI" id="CHEBI:30616"/>
    </ligand>
</feature>
<keyword evidence="2 4" id="KW-0067">ATP-binding</keyword>
<feature type="compositionally biased region" description="Polar residues" evidence="7">
    <location>
        <begin position="149"/>
        <end position="158"/>
    </location>
</feature>
<evidence type="ECO:0000256" key="6">
    <source>
        <dbReference type="RuleBase" id="RU000304"/>
    </source>
</evidence>
<evidence type="ECO:0000313" key="9">
    <source>
        <dbReference type="EMBL" id="SAM06004.1"/>
    </source>
</evidence>
<dbReference type="InterPro" id="IPR011009">
    <property type="entry name" value="Kinase-like_dom_sf"/>
</dbReference>
<dbReference type="InParanoid" id="A0A168R2V2"/>
<dbReference type="GO" id="GO:0004674">
    <property type="term" value="F:protein serine/threonine kinase activity"/>
    <property type="evidence" value="ECO:0007669"/>
    <property type="project" value="UniProtKB-KW"/>
</dbReference>
<feature type="compositionally biased region" description="Acidic residues" evidence="7">
    <location>
        <begin position="170"/>
        <end position="188"/>
    </location>
</feature>
<protein>
    <recommendedName>
        <fullName evidence="8">Protein kinase domain-containing protein</fullName>
    </recommendedName>
</protein>
<gene>
    <name evidence="9" type="primary">ABSGL_11880.1 scaffold 12357</name>
</gene>
<evidence type="ECO:0000256" key="2">
    <source>
        <dbReference type="ARBA" id="ARBA00022840"/>
    </source>
</evidence>
<dbReference type="Gene3D" id="3.30.200.20">
    <property type="entry name" value="Phosphorylase Kinase, domain 1"/>
    <property type="match status" value="1"/>
</dbReference>
<proteinExistence type="inferred from homology"/>
<feature type="domain" description="Protein kinase" evidence="8">
    <location>
        <begin position="59"/>
        <end position="387"/>
    </location>
</feature>
<evidence type="ECO:0000259" key="8">
    <source>
        <dbReference type="PROSITE" id="PS50011"/>
    </source>
</evidence>
<dbReference type="STRING" id="4829.A0A168R2V2"/>
<feature type="active site" description="Proton acceptor" evidence="3">
    <location>
        <position position="247"/>
    </location>
</feature>
<dbReference type="InterPro" id="IPR000719">
    <property type="entry name" value="Prot_kinase_dom"/>
</dbReference>
<keyword evidence="10" id="KW-1185">Reference proteome</keyword>
<dbReference type="PROSITE" id="PS00108">
    <property type="entry name" value="PROTEIN_KINASE_ST"/>
    <property type="match status" value="1"/>
</dbReference>
<dbReference type="PIRSF" id="PIRSF037993">
    <property type="entry name" value="STPK_Pim-1"/>
    <property type="match status" value="1"/>
</dbReference>
<dbReference type="PANTHER" id="PTHR24346:SF72">
    <property type="entry name" value="CAMK PROTEIN KINASE"/>
    <property type="match status" value="1"/>
</dbReference>
<evidence type="ECO:0000256" key="3">
    <source>
        <dbReference type="PIRSR" id="PIRSR037993-1"/>
    </source>
</evidence>
<evidence type="ECO:0000256" key="1">
    <source>
        <dbReference type="ARBA" id="ARBA00022741"/>
    </source>
</evidence>
<dbReference type="EMBL" id="LT554489">
    <property type="protein sequence ID" value="SAM06004.1"/>
    <property type="molecule type" value="Genomic_DNA"/>
</dbReference>
<dbReference type="AlphaFoldDB" id="A0A168R2V2"/>
<dbReference type="OMA" id="IIRGQVY"/>
<evidence type="ECO:0000256" key="7">
    <source>
        <dbReference type="SAM" id="MobiDB-lite"/>
    </source>
</evidence>
<dbReference type="GO" id="GO:0043066">
    <property type="term" value="P:negative regulation of apoptotic process"/>
    <property type="evidence" value="ECO:0007669"/>
    <property type="project" value="InterPro"/>
</dbReference>
<dbReference type="Gene3D" id="1.10.510.10">
    <property type="entry name" value="Transferase(Phosphotransferase) domain 1"/>
    <property type="match status" value="1"/>
</dbReference>
<dbReference type="PROSITE" id="PS00107">
    <property type="entry name" value="PROTEIN_KINASE_ATP"/>
    <property type="match status" value="1"/>
</dbReference>
<name>A0A168R2V2_ABSGL</name>
<dbReference type="GO" id="GO:0005634">
    <property type="term" value="C:nucleus"/>
    <property type="evidence" value="ECO:0007669"/>
    <property type="project" value="TreeGrafter"/>
</dbReference>
<dbReference type="SUPFAM" id="SSF56112">
    <property type="entry name" value="Protein kinase-like (PK-like)"/>
    <property type="match status" value="2"/>
</dbReference>
<feature type="region of interest" description="Disordered" evidence="7">
    <location>
        <begin position="149"/>
        <end position="199"/>
    </location>
</feature>
<dbReference type="SMART" id="SM00220">
    <property type="entry name" value="S_TKc"/>
    <property type="match status" value="1"/>
</dbReference>
<organism evidence="9">
    <name type="scientific">Absidia glauca</name>
    <name type="common">Pin mould</name>
    <dbReference type="NCBI Taxonomy" id="4829"/>
    <lineage>
        <taxon>Eukaryota</taxon>
        <taxon>Fungi</taxon>
        <taxon>Fungi incertae sedis</taxon>
        <taxon>Mucoromycota</taxon>
        <taxon>Mucoromycotina</taxon>
        <taxon>Mucoromycetes</taxon>
        <taxon>Mucorales</taxon>
        <taxon>Cunninghamellaceae</taxon>
        <taxon>Absidia</taxon>
    </lineage>
</organism>
<dbReference type="GO" id="GO:0005524">
    <property type="term" value="F:ATP binding"/>
    <property type="evidence" value="ECO:0007669"/>
    <property type="project" value="UniProtKB-UniRule"/>
</dbReference>
<evidence type="ECO:0000313" key="10">
    <source>
        <dbReference type="Proteomes" id="UP000078561"/>
    </source>
</evidence>
<evidence type="ECO:0000256" key="5">
    <source>
        <dbReference type="PROSITE-ProRule" id="PRU10141"/>
    </source>
</evidence>
<sequence length="390" mass="44250">MTALSNSLISAYPLDQPTKTYLHDTMNDNNSNNETSVNETTASKLLRNYQLPAQFYARYSLGQELGSGGFGFVVSVKERSTGLERAVKFIYKNKVPSSAWVIHQGQKLPMEIYVLKNVQHCNIVGYVDSFEDETYYYLVMELHGSQWNQPSLPTTTTPAHIPGLSHTSEPSDDDDDSEVDDKEADEEEDRRTGDEDYPITIGRRGSCDLFECIEQHRTFDESLAKIIFRQIVECVAHLDKMGICHRDIKDENIVIDSNYKVKLIDFGSAVTLPRHYQTKDKASSKSAIVLHRKFYGTIAFASPEILRMEPYQAEPAEVWSLGILLYTLIYGEVPFANPRMALSAQLAPPSTNSPKVSSKCWHLISCLLEKAPRRRPTVHQILTHPWLRQQ</sequence>
<dbReference type="PROSITE" id="PS50011">
    <property type="entry name" value="PROTEIN_KINASE_DOM"/>
    <property type="match status" value="1"/>
</dbReference>
<dbReference type="GO" id="GO:0045719">
    <property type="term" value="P:negative regulation of glycogen biosynthetic process"/>
    <property type="evidence" value="ECO:0007669"/>
    <property type="project" value="TreeGrafter"/>
</dbReference>
<comment type="similarity">
    <text evidence="6">Belongs to the protein kinase superfamily.</text>
</comment>
<dbReference type="OrthoDB" id="10252171at2759"/>
<reference evidence="9" key="1">
    <citation type="submission" date="2016-04" db="EMBL/GenBank/DDBJ databases">
        <authorList>
            <person name="Evans L.H."/>
            <person name="Alamgir A."/>
            <person name="Owens N."/>
            <person name="Weber N.D."/>
            <person name="Virtaneva K."/>
            <person name="Barbian K."/>
            <person name="Babar A."/>
            <person name="Rosenke K."/>
        </authorList>
    </citation>
    <scope>NUCLEOTIDE SEQUENCE [LARGE SCALE GENOMIC DNA]</scope>
    <source>
        <strain evidence="9">CBS 101.48</strain>
    </source>
</reference>
<dbReference type="GO" id="GO:0035556">
    <property type="term" value="P:intracellular signal transduction"/>
    <property type="evidence" value="ECO:0007669"/>
    <property type="project" value="TreeGrafter"/>
</dbReference>
<keyword evidence="6" id="KW-0808">Transferase</keyword>
<dbReference type="InterPro" id="IPR017348">
    <property type="entry name" value="PIM1/2/3"/>
</dbReference>
<dbReference type="InterPro" id="IPR008271">
    <property type="entry name" value="Ser/Thr_kinase_AS"/>
</dbReference>
<feature type="binding site" evidence="5">
    <location>
        <position position="88"/>
    </location>
    <ligand>
        <name>ATP</name>
        <dbReference type="ChEBI" id="CHEBI:30616"/>
    </ligand>
</feature>
<dbReference type="Proteomes" id="UP000078561">
    <property type="component" value="Unassembled WGS sequence"/>
</dbReference>
<keyword evidence="6" id="KW-0418">Kinase</keyword>
<evidence type="ECO:0000256" key="4">
    <source>
        <dbReference type="PIRSR" id="PIRSR037993-2"/>
    </source>
</evidence>
<dbReference type="InterPro" id="IPR017441">
    <property type="entry name" value="Protein_kinase_ATP_BS"/>
</dbReference>
<keyword evidence="6" id="KW-0723">Serine/threonine-protein kinase</keyword>
<dbReference type="PANTHER" id="PTHR24346">
    <property type="entry name" value="MAP/MICROTUBULE AFFINITY-REGULATING KINASE"/>
    <property type="match status" value="1"/>
</dbReference>
<accession>A0A168R2V2</accession>
<dbReference type="Pfam" id="PF00069">
    <property type="entry name" value="Pkinase"/>
    <property type="match status" value="2"/>
</dbReference>
<dbReference type="GO" id="GO:0005829">
    <property type="term" value="C:cytosol"/>
    <property type="evidence" value="ECO:0007669"/>
    <property type="project" value="TreeGrafter"/>
</dbReference>